<accession>V5SJ47</accession>
<dbReference type="Proteomes" id="UP000018542">
    <property type="component" value="Chromosome"/>
</dbReference>
<gene>
    <name evidence="1" type="ORF">W911_04780</name>
</gene>
<reference evidence="1 2" key="1">
    <citation type="journal article" date="2014" name="Genome Announc.">
        <title>Complete Genome Sequence of Hyphomicrobium nitrativorans Strain NL23, a Denitrifying Bacterium Isolated from Biofilm of a Methanol-Fed Denitrification System Treating Seawater at the Montreal Biodome.</title>
        <authorList>
            <person name="Martineau C."/>
            <person name="Villeneuve C."/>
            <person name="Mauffrey F."/>
            <person name="Villemur R."/>
        </authorList>
    </citation>
    <scope>NUCLEOTIDE SEQUENCE [LARGE SCALE GENOMIC DNA]</scope>
    <source>
        <strain evidence="1">NL23</strain>
    </source>
</reference>
<dbReference type="KEGG" id="hni:W911_04780"/>
<dbReference type="HOGENOM" id="CLU_2916344_0_0_5"/>
<keyword evidence="2" id="KW-1185">Reference proteome</keyword>
<evidence type="ECO:0000313" key="1">
    <source>
        <dbReference type="EMBL" id="AHB49969.1"/>
    </source>
</evidence>
<dbReference type="EMBL" id="CP006912">
    <property type="protein sequence ID" value="AHB49969.1"/>
    <property type="molecule type" value="Genomic_DNA"/>
</dbReference>
<dbReference type="AlphaFoldDB" id="V5SJ47"/>
<proteinExistence type="predicted"/>
<protein>
    <submittedName>
        <fullName evidence="1">Uncharacterized protein</fullName>
    </submittedName>
</protein>
<dbReference type="RefSeq" id="WP_023786362.1">
    <property type="nucleotide sequence ID" value="NC_022997.1"/>
</dbReference>
<name>V5SJ47_9HYPH</name>
<organism evidence="1 2">
    <name type="scientific">Hyphomicrobium nitrativorans NL23</name>
    <dbReference type="NCBI Taxonomy" id="1029756"/>
    <lineage>
        <taxon>Bacteria</taxon>
        <taxon>Pseudomonadati</taxon>
        <taxon>Pseudomonadota</taxon>
        <taxon>Alphaproteobacteria</taxon>
        <taxon>Hyphomicrobiales</taxon>
        <taxon>Hyphomicrobiaceae</taxon>
        <taxon>Hyphomicrobium</taxon>
    </lineage>
</organism>
<dbReference type="STRING" id="1029756.W911_04780"/>
<dbReference type="PATRIC" id="fig|1029756.8.peg.1003"/>
<sequence length="61" mass="6878">MTEFIEVARELDRLITLGHQDASLLTAIQRKFPGLTQAGLEEVFSKVIANRGLKLDPERKL</sequence>
<evidence type="ECO:0000313" key="2">
    <source>
        <dbReference type="Proteomes" id="UP000018542"/>
    </source>
</evidence>